<dbReference type="Proteomes" id="UP000072933">
    <property type="component" value="Unassembled WGS sequence"/>
</dbReference>
<sequence>MALGNVEKDTEGWIELINQYLQYCIEIGLSPYTQATYKVALAKVLGVSSTNFIATQPRTRANHMNNRVLHKDYRLSNKNNDYWHKVVTATGLRKNELIHVTGDPLQRGRDGRWYLNLADHKHHTKERRDRWSPIMATSQEEEEWLVAIFQRAGEKKVFHVPKDLILDDFDGKKVPTALKSHKYPAEYAERVYRSVVREISKIRNRKEVIHLRKELVGI</sequence>
<organism evidence="1 2">
    <name type="scientific">Streptococcus suis</name>
    <dbReference type="NCBI Taxonomy" id="1307"/>
    <lineage>
        <taxon>Bacteria</taxon>
        <taxon>Bacillati</taxon>
        <taxon>Bacillota</taxon>
        <taxon>Bacilli</taxon>
        <taxon>Lactobacillales</taxon>
        <taxon>Streptococcaceae</taxon>
        <taxon>Streptococcus</taxon>
    </lineage>
</organism>
<proteinExistence type="predicted"/>
<dbReference type="RefSeq" id="WP_228476290.1">
    <property type="nucleotide sequence ID" value="NZ_CEJO01000013.1"/>
</dbReference>
<reference evidence="1 2" key="1">
    <citation type="submission" date="2016-02" db="EMBL/GenBank/DDBJ databases">
        <authorList>
            <consortium name="Pathogen Informatics"/>
        </authorList>
    </citation>
    <scope>NUCLEOTIDE SEQUENCE [LARGE SCALE GENOMIC DNA]</scope>
    <source>
        <strain evidence="1 2">LSS8</strain>
    </source>
</reference>
<protein>
    <submittedName>
        <fullName evidence="1">Uncharacterized protein</fullName>
    </submittedName>
</protein>
<accession>A0A0Z8LY22</accession>
<dbReference type="AlphaFoldDB" id="A0A0Z8LY22"/>
<dbReference type="EMBL" id="FIID01000016">
    <property type="protein sequence ID" value="CYV98831.1"/>
    <property type="molecule type" value="Genomic_DNA"/>
</dbReference>
<gene>
    <name evidence="1" type="ORF">ERS132370_01489</name>
</gene>
<evidence type="ECO:0000313" key="2">
    <source>
        <dbReference type="Proteomes" id="UP000072933"/>
    </source>
</evidence>
<evidence type="ECO:0000313" key="1">
    <source>
        <dbReference type="EMBL" id="CYV98831.1"/>
    </source>
</evidence>
<name>A0A0Z8LY22_STRSU</name>